<gene>
    <name evidence="4" type="ORF">HW555_000462</name>
</gene>
<evidence type="ECO:0000313" key="4">
    <source>
        <dbReference type="EMBL" id="KAF9424323.1"/>
    </source>
</evidence>
<organism evidence="4 5">
    <name type="scientific">Spodoptera exigua</name>
    <name type="common">Beet armyworm</name>
    <name type="synonym">Noctua fulgens</name>
    <dbReference type="NCBI Taxonomy" id="7107"/>
    <lineage>
        <taxon>Eukaryota</taxon>
        <taxon>Metazoa</taxon>
        <taxon>Ecdysozoa</taxon>
        <taxon>Arthropoda</taxon>
        <taxon>Hexapoda</taxon>
        <taxon>Insecta</taxon>
        <taxon>Pterygota</taxon>
        <taxon>Neoptera</taxon>
        <taxon>Endopterygota</taxon>
        <taxon>Lepidoptera</taxon>
        <taxon>Glossata</taxon>
        <taxon>Ditrysia</taxon>
        <taxon>Noctuoidea</taxon>
        <taxon>Noctuidae</taxon>
        <taxon>Amphipyrinae</taxon>
        <taxon>Spodoptera</taxon>
    </lineage>
</organism>
<comment type="cofactor">
    <cofactor evidence="1">
        <name>a divalent metal cation</name>
        <dbReference type="ChEBI" id="CHEBI:60240"/>
    </cofactor>
</comment>
<feature type="domain" description="DDE Tnp4" evidence="3">
    <location>
        <begin position="303"/>
        <end position="376"/>
    </location>
</feature>
<sequence>MKNFAFAFTDRFNGKKKVRMMADGCGSQNKNSTMIIAIAAHWLTQLFLLRQLLKLLNLFSCTRHSFMPADREFGLIEKEIKNKVIIYPSGYQNNYESYGIVTKLDVNNLLCKHFGDNWKTEPGSSQLKFYKNVLDDTTPGEGENEEPCEYLAEKPQAVEMYRKAACDPFIIEEYFNTLESCIKELDLKFSPEKIWNLDESSFSKDPEKTKVLDKWDAKILAWQRLNVGAKLQKDQFSQILGEVWKELDPKRAASRARNCRFAYFEVLRYSIFSGDQASINRQLFKDLGRHGRWPGLPGIDGAIDCTHIRIVNTPGCQHHEVYRNRKSYFSINVQAVVGPQTEFLDIVARWAGSTHDSRIFQMSRVYMKYTQGVLNGKLVGTSGVRIITRRHLFNQLDEQNLPSINEKLEFLENYLLSTYGATEETCAVLHSLSLILNDNMALGIDSHSDQEDGANENTVMASTSAGFVLSLPLLWLPLAVLLKSAFLNCAFLWVYSCSITLFLNPVRVLECTSDFFADGMVVMKGWDIWDVEGIVNV</sequence>
<dbReference type="Proteomes" id="UP000648187">
    <property type="component" value="Unassembled WGS sequence"/>
</dbReference>
<keyword evidence="5" id="KW-1185">Reference proteome</keyword>
<protein>
    <recommendedName>
        <fullName evidence="3">DDE Tnp4 domain-containing protein</fullName>
    </recommendedName>
</protein>
<reference evidence="4" key="1">
    <citation type="submission" date="2020-08" db="EMBL/GenBank/DDBJ databases">
        <title>Spodoptera exigua strain:BAW_Kor-Di-RS1 Genome sequencing and assembly.</title>
        <authorList>
            <person name="Kim J."/>
            <person name="Nam H.Y."/>
            <person name="Kwon M."/>
            <person name="Choi J.H."/>
            <person name="Cho S.R."/>
            <person name="Kim G.-H."/>
        </authorList>
    </citation>
    <scope>NUCLEOTIDE SEQUENCE</scope>
    <source>
        <strain evidence="4">BAW_Kor-Di-RS1</strain>
        <tissue evidence="4">Whole-body</tissue>
    </source>
</reference>
<dbReference type="GO" id="GO:0046872">
    <property type="term" value="F:metal ion binding"/>
    <property type="evidence" value="ECO:0007669"/>
    <property type="project" value="UniProtKB-KW"/>
</dbReference>
<evidence type="ECO:0000256" key="2">
    <source>
        <dbReference type="ARBA" id="ARBA00022723"/>
    </source>
</evidence>
<dbReference type="InterPro" id="IPR027806">
    <property type="entry name" value="HARBI1_dom"/>
</dbReference>
<dbReference type="AlphaFoldDB" id="A0A835GUI6"/>
<dbReference type="Pfam" id="PF13359">
    <property type="entry name" value="DDE_Tnp_4"/>
    <property type="match status" value="1"/>
</dbReference>
<keyword evidence="2" id="KW-0479">Metal-binding</keyword>
<accession>A0A835GUI6</accession>
<evidence type="ECO:0000313" key="5">
    <source>
        <dbReference type="Proteomes" id="UP000648187"/>
    </source>
</evidence>
<evidence type="ECO:0000256" key="1">
    <source>
        <dbReference type="ARBA" id="ARBA00001968"/>
    </source>
</evidence>
<evidence type="ECO:0000259" key="3">
    <source>
        <dbReference type="Pfam" id="PF13359"/>
    </source>
</evidence>
<dbReference type="EMBL" id="JACKWZ010000003">
    <property type="protein sequence ID" value="KAF9424323.1"/>
    <property type="molecule type" value="Genomic_DNA"/>
</dbReference>
<comment type="caution">
    <text evidence="4">The sequence shown here is derived from an EMBL/GenBank/DDBJ whole genome shotgun (WGS) entry which is preliminary data.</text>
</comment>
<proteinExistence type="predicted"/>
<name>A0A835GUI6_SPOEX</name>